<keyword evidence="4" id="KW-1185">Reference proteome</keyword>
<dbReference type="GO" id="GO:0005634">
    <property type="term" value="C:nucleus"/>
    <property type="evidence" value="ECO:0007669"/>
    <property type="project" value="TreeGrafter"/>
</dbReference>
<organism evidence="3 4">
    <name type="scientific">Musa balbisiana</name>
    <name type="common">Banana</name>
    <dbReference type="NCBI Taxonomy" id="52838"/>
    <lineage>
        <taxon>Eukaryota</taxon>
        <taxon>Viridiplantae</taxon>
        <taxon>Streptophyta</taxon>
        <taxon>Embryophyta</taxon>
        <taxon>Tracheophyta</taxon>
        <taxon>Spermatophyta</taxon>
        <taxon>Magnoliopsida</taxon>
        <taxon>Liliopsida</taxon>
        <taxon>Zingiberales</taxon>
        <taxon>Musaceae</taxon>
        <taxon>Musa</taxon>
    </lineage>
</organism>
<dbReference type="STRING" id="52838.A0A4S8KDL0"/>
<gene>
    <name evidence="3" type="ORF">C4D60_Mb04t21200</name>
</gene>
<dbReference type="PANTHER" id="PTHR31529">
    <property type="entry name" value="LOB DOMAIN CONTAINING PROTEIN"/>
    <property type="match status" value="1"/>
</dbReference>
<evidence type="ECO:0000259" key="2">
    <source>
        <dbReference type="PROSITE" id="PS50891"/>
    </source>
</evidence>
<dbReference type="AlphaFoldDB" id="A0A4S8KDL0"/>
<dbReference type="GO" id="GO:0009755">
    <property type="term" value="P:hormone-mediated signaling pathway"/>
    <property type="evidence" value="ECO:0007669"/>
    <property type="project" value="TreeGrafter"/>
</dbReference>
<dbReference type="GO" id="GO:0045893">
    <property type="term" value="P:positive regulation of DNA-templated transcription"/>
    <property type="evidence" value="ECO:0007669"/>
    <property type="project" value="TreeGrafter"/>
</dbReference>
<evidence type="ECO:0000313" key="3">
    <source>
        <dbReference type="EMBL" id="THU73286.1"/>
    </source>
</evidence>
<dbReference type="Pfam" id="PF03195">
    <property type="entry name" value="LOB"/>
    <property type="match status" value="1"/>
</dbReference>
<sequence>MASTLSNDWDPPNKSMFLRRKCASDCVFAPYFSSEQGAVRFAAIHKVFGASNASKLLLHVPQADRCEAAVAIAYEAQARLRDPVYGCVGHIFALQQQVATLQLQLMLVKAQIAQRLVTSQPSGSQWQGNDDGNPFLQPYSSWESMSSSQSSRNFINQDSNRLLPKHDAVFKEDLSVGGSSSKMWATHAEVGELQDLAFRMAGNL</sequence>
<feature type="domain" description="LOB" evidence="2">
    <location>
        <begin position="10"/>
        <end position="112"/>
    </location>
</feature>
<name>A0A4S8KDL0_MUSBA</name>
<proteinExistence type="inferred from homology"/>
<comment type="caution">
    <text evidence="3">The sequence shown here is derived from an EMBL/GenBank/DDBJ whole genome shotgun (WGS) entry which is preliminary data.</text>
</comment>
<dbReference type="PROSITE" id="PS50891">
    <property type="entry name" value="LOB"/>
    <property type="match status" value="1"/>
</dbReference>
<reference evidence="3 4" key="1">
    <citation type="journal article" date="2019" name="Nat. Plants">
        <title>Genome sequencing of Musa balbisiana reveals subgenome evolution and function divergence in polyploid bananas.</title>
        <authorList>
            <person name="Yao X."/>
        </authorList>
    </citation>
    <scope>NUCLEOTIDE SEQUENCE [LARGE SCALE GENOMIC DNA]</scope>
    <source>
        <strain evidence="4">cv. DH-PKW</strain>
        <tissue evidence="3">Leaves</tissue>
    </source>
</reference>
<comment type="similarity">
    <text evidence="1">Belongs to the LOB domain-containing protein family.</text>
</comment>
<accession>A0A4S8KDL0</accession>
<evidence type="ECO:0000313" key="4">
    <source>
        <dbReference type="Proteomes" id="UP000317650"/>
    </source>
</evidence>
<evidence type="ECO:0000256" key="1">
    <source>
        <dbReference type="ARBA" id="ARBA00005474"/>
    </source>
</evidence>
<dbReference type="InterPro" id="IPR004883">
    <property type="entry name" value="LOB"/>
</dbReference>
<protein>
    <recommendedName>
        <fullName evidence="2">LOB domain-containing protein</fullName>
    </recommendedName>
</protein>
<dbReference type="PANTHER" id="PTHR31529:SF26">
    <property type="entry name" value="LOB DOMAIN-CONTAINING PROTEIN CRL1"/>
    <property type="match status" value="1"/>
</dbReference>
<dbReference type="EMBL" id="PYDT01000001">
    <property type="protein sequence ID" value="THU73286.1"/>
    <property type="molecule type" value="Genomic_DNA"/>
</dbReference>
<dbReference type="Proteomes" id="UP000317650">
    <property type="component" value="Chromosome 4"/>
</dbReference>